<keyword evidence="3" id="KW-0282">Flagellum</keyword>
<keyword evidence="4" id="KW-1185">Reference proteome</keyword>
<protein>
    <submittedName>
        <fullName evidence="3">Cilia-and flagella-associated 58</fullName>
    </submittedName>
</protein>
<keyword evidence="1" id="KW-0175">Coiled coil</keyword>
<dbReference type="PANTHER" id="PTHR32083">
    <property type="entry name" value="CILIA AND FLAGELLA-ASSOCIATED PROTEIN 58-RELATED"/>
    <property type="match status" value="1"/>
</dbReference>
<dbReference type="Proteomes" id="UP000290572">
    <property type="component" value="Unassembled WGS sequence"/>
</dbReference>
<feature type="compositionally biased region" description="Basic and acidic residues" evidence="2">
    <location>
        <begin position="231"/>
        <end position="247"/>
    </location>
</feature>
<keyword evidence="3" id="KW-0966">Cell projection</keyword>
<name>A0A498NJP0_LABRO</name>
<organism evidence="3 4">
    <name type="scientific">Labeo rohita</name>
    <name type="common">Indian major carp</name>
    <name type="synonym">Cyprinus rohita</name>
    <dbReference type="NCBI Taxonomy" id="84645"/>
    <lineage>
        <taxon>Eukaryota</taxon>
        <taxon>Metazoa</taxon>
        <taxon>Chordata</taxon>
        <taxon>Craniata</taxon>
        <taxon>Vertebrata</taxon>
        <taxon>Euteleostomi</taxon>
        <taxon>Actinopterygii</taxon>
        <taxon>Neopterygii</taxon>
        <taxon>Teleostei</taxon>
        <taxon>Ostariophysi</taxon>
        <taxon>Cypriniformes</taxon>
        <taxon>Cyprinidae</taxon>
        <taxon>Labeoninae</taxon>
        <taxon>Labeonini</taxon>
        <taxon>Labeo</taxon>
    </lineage>
</organism>
<dbReference type="STRING" id="84645.A0A498NJP0"/>
<dbReference type="AlphaFoldDB" id="A0A498NJP0"/>
<reference evidence="3 4" key="1">
    <citation type="submission" date="2018-03" db="EMBL/GenBank/DDBJ databases">
        <title>Draft genome sequence of Rohu Carp (Labeo rohita).</title>
        <authorList>
            <person name="Das P."/>
            <person name="Kushwaha B."/>
            <person name="Joshi C.G."/>
            <person name="Kumar D."/>
            <person name="Nagpure N.S."/>
            <person name="Sahoo L."/>
            <person name="Das S.P."/>
            <person name="Bit A."/>
            <person name="Patnaik S."/>
            <person name="Meher P.K."/>
            <person name="Jayasankar P."/>
            <person name="Koringa P.G."/>
            <person name="Patel N.V."/>
            <person name="Hinsu A.T."/>
            <person name="Kumar R."/>
            <person name="Pandey M."/>
            <person name="Agarwal S."/>
            <person name="Srivastava S."/>
            <person name="Singh M."/>
            <person name="Iquebal M.A."/>
            <person name="Jaiswal S."/>
            <person name="Angadi U.B."/>
            <person name="Kumar N."/>
            <person name="Raza M."/>
            <person name="Shah T.M."/>
            <person name="Rai A."/>
            <person name="Jena J.K."/>
        </authorList>
    </citation>
    <scope>NUCLEOTIDE SEQUENCE [LARGE SCALE GENOMIC DNA]</scope>
    <source>
        <strain evidence="3">DASCIFA01</strain>
        <tissue evidence="3">Testis</tissue>
    </source>
</reference>
<keyword evidence="3" id="KW-0969">Cilium</keyword>
<dbReference type="PANTHER" id="PTHR32083:SF0">
    <property type="entry name" value="CILIA AND FLAGELLA-ASSOCIATED PROTEIN 58"/>
    <property type="match status" value="1"/>
</dbReference>
<dbReference type="EMBL" id="QBIY01011422">
    <property type="protein sequence ID" value="RXN32132.1"/>
    <property type="molecule type" value="Genomic_DNA"/>
</dbReference>
<comment type="caution">
    <text evidence="3">The sequence shown here is derived from an EMBL/GenBank/DDBJ whole genome shotgun (WGS) entry which is preliminary data.</text>
</comment>
<feature type="region of interest" description="Disordered" evidence="2">
    <location>
        <begin position="218"/>
        <end position="247"/>
    </location>
</feature>
<evidence type="ECO:0000256" key="1">
    <source>
        <dbReference type="ARBA" id="ARBA00023054"/>
    </source>
</evidence>
<dbReference type="GO" id="GO:0005856">
    <property type="term" value="C:cytoskeleton"/>
    <property type="evidence" value="ECO:0007669"/>
    <property type="project" value="TreeGrafter"/>
</dbReference>
<accession>A0A498NJP0</accession>
<sequence>MEEDIQEVLNELSGDDKFEKFRVEYEKIAKALRKSHENEKRLMSKCRELNAEIVSNTVKISTAMKLADEDQTTITSLKMEIDKAWKMVEASHAKELQAKETIQKLKEDITCLNKLIEKGAGVSEGQKYSVGDLLKIKEELTKQRDKLLSEVVTLRENLTKATDAQQEIEAEKNKAMDTIAQLQQDIQVRQNEIHRETRRKEKLEKEVKQFQTDLESKQSEIKSLTQQSQRLQDDQQKLEQQLQEHKVRNSDLVSVGERVTYCNVS</sequence>
<evidence type="ECO:0000313" key="4">
    <source>
        <dbReference type="Proteomes" id="UP000290572"/>
    </source>
</evidence>
<proteinExistence type="predicted"/>
<evidence type="ECO:0000256" key="2">
    <source>
        <dbReference type="SAM" id="MobiDB-lite"/>
    </source>
</evidence>
<evidence type="ECO:0000313" key="3">
    <source>
        <dbReference type="EMBL" id="RXN32132.1"/>
    </source>
</evidence>
<gene>
    <name evidence="3" type="ORF">ROHU_016407</name>
</gene>